<dbReference type="GeneID" id="34015275"/>
<dbReference type="EMBL" id="CP022048">
    <property type="protein sequence ID" value="ASE38867.1"/>
    <property type="molecule type" value="Genomic_DNA"/>
</dbReference>
<dbReference type="RefSeq" id="WP_066624132.1">
    <property type="nucleotide sequence ID" value="NZ_CP022048.2"/>
</dbReference>
<sequence>MAVIMADQSSGSRALLADEDVTGKPQDTDAVLEAQYNNRALVPDHPAVMARWKTGSETARAAHPPQFLKYGPGERERIDWFDAGDGAPVVVFLHGGYWQALDASWFSFVAPPLLAHGVSVAIPTYDLAPSVRLGRIVDQARAAVDLIHARTGDAPVVSGHSAGGHMAACLLADGRASAAVAISGVFNLEPLIPTSLNIALDLNTAEAEALSPIRWPAPASAVLDCIVGGAESDAFVDQSRAMAVRWGDAGAETRFEALPDLNHFTVLDPLFDAQSTLVRRLADLAHRR</sequence>
<dbReference type="PANTHER" id="PTHR48081">
    <property type="entry name" value="AB HYDROLASE SUPERFAMILY PROTEIN C4A8.06C"/>
    <property type="match status" value="1"/>
</dbReference>
<organism evidence="3 5">
    <name type="scientific">Brevundimonas vesicularis</name>
    <name type="common">Pseudomonas vesicularis</name>
    <dbReference type="NCBI Taxonomy" id="41276"/>
    <lineage>
        <taxon>Bacteria</taxon>
        <taxon>Pseudomonadati</taxon>
        <taxon>Pseudomonadota</taxon>
        <taxon>Alphaproteobacteria</taxon>
        <taxon>Caulobacterales</taxon>
        <taxon>Caulobacteraceae</taxon>
        <taxon>Brevundimonas</taxon>
    </lineage>
</organism>
<dbReference type="Proteomes" id="UP000197050">
    <property type="component" value="Chromosome"/>
</dbReference>
<dbReference type="KEGG" id="bvc:CEP68_04775"/>
<dbReference type="GO" id="GO:0016787">
    <property type="term" value="F:hydrolase activity"/>
    <property type="evidence" value="ECO:0007669"/>
    <property type="project" value="UniProtKB-KW"/>
</dbReference>
<dbReference type="Proteomes" id="UP001272940">
    <property type="component" value="Unassembled WGS sequence"/>
</dbReference>
<dbReference type="PANTHER" id="PTHR48081:SF33">
    <property type="entry name" value="KYNURENINE FORMAMIDASE"/>
    <property type="match status" value="1"/>
</dbReference>
<reference evidence="5" key="1">
    <citation type="submission" date="2017-06" db="EMBL/GenBank/DDBJ databases">
        <title>FDA dAtabase for Regulatory Grade micrObial Sequences (FDA-ARGOS): Supporting development and validation of Infectious Disease Dx tests.</title>
        <authorList>
            <person name="Minogue T."/>
            <person name="Wolcott M."/>
            <person name="Wasieloski L."/>
            <person name="Aguilar W."/>
            <person name="Moore D."/>
            <person name="Tallon L."/>
            <person name="Sadzewicz L."/>
            <person name="Sengamalay N."/>
            <person name="Ott S."/>
            <person name="Godinez A."/>
            <person name="Nagaraj S."/>
            <person name="Nadendla S."/>
            <person name="Geyer C."/>
            <person name="Sichtig H."/>
        </authorList>
    </citation>
    <scope>NUCLEOTIDE SEQUENCE [LARGE SCALE GENOMIC DNA]</scope>
    <source>
        <strain evidence="5">FDAARGOS_289</strain>
    </source>
</reference>
<accession>A0A1Z3U6F1</accession>
<keyword evidence="1 3" id="KW-0378">Hydrolase</keyword>
<protein>
    <submittedName>
        <fullName evidence="3">Alpha/beta hydrolase</fullName>
    </submittedName>
</protein>
<feature type="domain" description="Alpha/beta hydrolase fold-3" evidence="2">
    <location>
        <begin position="90"/>
        <end position="191"/>
    </location>
</feature>
<proteinExistence type="predicted"/>
<dbReference type="EMBL" id="JAMYEC010000008">
    <property type="protein sequence ID" value="MDX2335818.1"/>
    <property type="molecule type" value="Genomic_DNA"/>
</dbReference>
<evidence type="ECO:0000259" key="2">
    <source>
        <dbReference type="Pfam" id="PF07859"/>
    </source>
</evidence>
<evidence type="ECO:0000313" key="4">
    <source>
        <dbReference type="EMBL" id="MDX2335818.1"/>
    </source>
</evidence>
<evidence type="ECO:0000313" key="5">
    <source>
        <dbReference type="Proteomes" id="UP000197050"/>
    </source>
</evidence>
<dbReference type="InterPro" id="IPR029058">
    <property type="entry name" value="AB_hydrolase_fold"/>
</dbReference>
<reference evidence="3" key="2">
    <citation type="submission" date="2017-12" db="EMBL/GenBank/DDBJ databases">
        <title>FDA dAtabase for Regulatory Grade micrObial Sequences (FDA-ARGOS): Supporting development and validation of Infectious Disease Dx tests.</title>
        <authorList>
            <person name="Campos J."/>
            <person name="Goldberg B."/>
            <person name="Tallon L."/>
            <person name="Sadzewicz L."/>
            <person name="Sengamalay N."/>
            <person name="Ott S."/>
            <person name="Godinez A."/>
            <person name="Nagaraj S."/>
            <person name="Vavikolanu K."/>
            <person name="Vyas G."/>
            <person name="Nadendla S."/>
            <person name="Aluvathingal J."/>
            <person name="Geyer C."/>
            <person name="Nandy P."/>
            <person name="Hobson J."/>
            <person name="Sichtig H."/>
        </authorList>
    </citation>
    <scope>NUCLEOTIDE SEQUENCE</scope>
    <source>
        <strain evidence="3">FDAARGOS_289</strain>
    </source>
</reference>
<dbReference type="AlphaFoldDB" id="A0A1Z3U6F1"/>
<evidence type="ECO:0000313" key="3">
    <source>
        <dbReference type="EMBL" id="ASE38867.1"/>
    </source>
</evidence>
<keyword evidence="6" id="KW-1185">Reference proteome</keyword>
<reference evidence="4 6" key="4">
    <citation type="journal article" date="2023" name="FEMS Microbes">
        <title>Whole genomes of deep-sea sponge-associated bacteria exhibit high novel natural product potential.</title>
        <authorList>
            <person name="Hesketh-Best P.J."/>
            <person name="January G.G."/>
            <person name="Koch M.J."/>
            <person name="Warburton P.J."/>
            <person name="Howell K.L."/>
            <person name="Upton M."/>
        </authorList>
    </citation>
    <scope>NUCLEOTIDE SEQUENCE [LARGE SCALE GENOMIC DNA]</scope>
    <source>
        <strain evidence="4 6">PC206-O</strain>
    </source>
</reference>
<dbReference type="Pfam" id="PF07859">
    <property type="entry name" value="Abhydrolase_3"/>
    <property type="match status" value="1"/>
</dbReference>
<evidence type="ECO:0000313" key="6">
    <source>
        <dbReference type="Proteomes" id="UP001272940"/>
    </source>
</evidence>
<dbReference type="InterPro" id="IPR050300">
    <property type="entry name" value="GDXG_lipolytic_enzyme"/>
</dbReference>
<evidence type="ECO:0000256" key="1">
    <source>
        <dbReference type="ARBA" id="ARBA00022801"/>
    </source>
</evidence>
<gene>
    <name evidence="3" type="ORF">CEP68_04775</name>
    <name evidence="4" type="ORF">NJD11_12830</name>
</gene>
<dbReference type="InterPro" id="IPR013094">
    <property type="entry name" value="AB_hydrolase_3"/>
</dbReference>
<dbReference type="Gene3D" id="3.40.50.1820">
    <property type="entry name" value="alpha/beta hydrolase"/>
    <property type="match status" value="1"/>
</dbReference>
<reference evidence="4" key="3">
    <citation type="submission" date="2022-06" db="EMBL/GenBank/DDBJ databases">
        <authorList>
            <person name="Hesketh-Best P.J."/>
            <person name="Koch M.J."/>
        </authorList>
    </citation>
    <scope>NUCLEOTIDE SEQUENCE</scope>
    <source>
        <strain evidence="4">PC206-O</strain>
    </source>
</reference>
<dbReference type="SUPFAM" id="SSF53474">
    <property type="entry name" value="alpha/beta-Hydrolases"/>
    <property type="match status" value="1"/>
</dbReference>
<name>A0A1Z3U6F1_BREVE</name>